<proteinExistence type="predicted"/>
<keyword evidence="2" id="KW-1185">Reference proteome</keyword>
<dbReference type="VEuPathDB" id="VectorBase:GBRI034470"/>
<reference evidence="1" key="2">
    <citation type="submission" date="2020-05" db="UniProtKB">
        <authorList>
            <consortium name="EnsemblMetazoa"/>
        </authorList>
    </citation>
    <scope>IDENTIFICATION</scope>
    <source>
        <strain evidence="1">IAEA</strain>
    </source>
</reference>
<organism evidence="1 2">
    <name type="scientific">Glossina brevipalpis</name>
    <dbReference type="NCBI Taxonomy" id="37001"/>
    <lineage>
        <taxon>Eukaryota</taxon>
        <taxon>Metazoa</taxon>
        <taxon>Ecdysozoa</taxon>
        <taxon>Arthropoda</taxon>
        <taxon>Hexapoda</taxon>
        <taxon>Insecta</taxon>
        <taxon>Pterygota</taxon>
        <taxon>Neoptera</taxon>
        <taxon>Endopterygota</taxon>
        <taxon>Diptera</taxon>
        <taxon>Brachycera</taxon>
        <taxon>Muscomorpha</taxon>
        <taxon>Hippoboscoidea</taxon>
        <taxon>Glossinidae</taxon>
        <taxon>Glossina</taxon>
    </lineage>
</organism>
<name>A0A1A9WVY7_9MUSC</name>
<dbReference type="PANTHER" id="PTHR31649">
    <property type="entry name" value="AGAP009604-PA"/>
    <property type="match status" value="1"/>
</dbReference>
<accession>A0A1A9WVY7</accession>
<dbReference type="AlphaFoldDB" id="A0A1A9WVY7"/>
<evidence type="ECO:0008006" key="3">
    <source>
        <dbReference type="Google" id="ProtNLM"/>
    </source>
</evidence>
<dbReference type="Pfam" id="PF11901">
    <property type="entry name" value="DM9"/>
    <property type="match status" value="3"/>
</dbReference>
<sequence>MINNWLPFNLVENEIPHNVVVGGFDTNGSVIYVGRCFHKGQHLPAKVLFNQRKAFVSWAGVEHVYDYCELLIGSNDYVWQTTVDHRLPANVVSVGFSQTGEPILIGRAQYGNGMIVGKVLPSMRCLQIFFNGQEINLDHYEILVNNSVKSSEIVAKSLYPVIKTEETKGYRWQHYTFNDVKPRDAIVGGNDFDGCPIYVGRAKHNDKMLVANIVPAKHSNFISWCGQEIIKVDVEILCGRNLKWLRCNNHQIPANAVSCNDTNSGKRLYVGRGNFENSLIVGKISKIHRALFIPYKGSERRLTNYEILVEYDESEICRTMDNLHPKTPQPMPFLPSTNLSNASNYALATAPPLVPLSIYPQTCTANAFNRPSYPDKWVISTPFTPLPKNSVLSGHLFTSPVYVCRAFHNGKLLPGNYLLSRSAAVVTHDGQEIVKNNFEILVGDHYQWVTSVNGLPSGAVRVDHFGNGEPLYIGRSFYGGALIPGKIRPPYQCLDIAFNGNAISLPSYEVLVNNAMKPNYYG</sequence>
<dbReference type="InterPro" id="IPR006616">
    <property type="entry name" value="DM9_repeat"/>
</dbReference>
<dbReference type="SMART" id="SM00696">
    <property type="entry name" value="DM9"/>
    <property type="match status" value="6"/>
</dbReference>
<dbReference type="PANTHER" id="PTHR31649:SF10">
    <property type="entry name" value="IP19903P-RELATED"/>
    <property type="match status" value="1"/>
</dbReference>
<dbReference type="Proteomes" id="UP000091820">
    <property type="component" value="Unassembled WGS sequence"/>
</dbReference>
<evidence type="ECO:0000313" key="2">
    <source>
        <dbReference type="Proteomes" id="UP000091820"/>
    </source>
</evidence>
<evidence type="ECO:0000313" key="1">
    <source>
        <dbReference type="EnsemblMetazoa" id="GBRI034470-PA"/>
    </source>
</evidence>
<reference evidence="2" key="1">
    <citation type="submission" date="2014-03" db="EMBL/GenBank/DDBJ databases">
        <authorList>
            <person name="Aksoy S."/>
            <person name="Warren W."/>
            <person name="Wilson R.K."/>
        </authorList>
    </citation>
    <scope>NUCLEOTIDE SEQUENCE [LARGE SCALE GENOMIC DNA]</scope>
    <source>
        <strain evidence="2">IAEA</strain>
    </source>
</reference>
<protein>
    <recommendedName>
        <fullName evidence="3">Farnesoic acid O-methyl transferase domain-containing protein</fullName>
    </recommendedName>
</protein>
<dbReference type="EnsemblMetazoa" id="GBRI034470-RA">
    <property type="protein sequence ID" value="GBRI034470-PA"/>
    <property type="gene ID" value="GBRI034470"/>
</dbReference>
<dbReference type="STRING" id="37001.A0A1A9WVY7"/>